<keyword evidence="1" id="KW-0175">Coiled coil</keyword>
<evidence type="ECO:0000256" key="1">
    <source>
        <dbReference type="SAM" id="Coils"/>
    </source>
</evidence>
<gene>
    <name evidence="3" type="ORF">WKW80_05765</name>
</gene>
<comment type="caution">
    <text evidence="3">The sequence shown here is derived from an EMBL/GenBank/DDBJ whole genome shotgun (WGS) entry which is preliminary data.</text>
</comment>
<protein>
    <submittedName>
        <fullName evidence="3">DUF4145 domain-containing protein</fullName>
    </submittedName>
</protein>
<proteinExistence type="predicted"/>
<accession>A0ABU8VUU0</accession>
<dbReference type="EMBL" id="JBBKZV010000002">
    <property type="protein sequence ID" value="MEJ8821543.1"/>
    <property type="molecule type" value="Genomic_DNA"/>
</dbReference>
<evidence type="ECO:0000259" key="2">
    <source>
        <dbReference type="Pfam" id="PF13643"/>
    </source>
</evidence>
<reference evidence="3 4" key="1">
    <citation type="submission" date="2024-03" db="EMBL/GenBank/DDBJ databases">
        <title>Novel species of the genus Variovorax.</title>
        <authorList>
            <person name="Liu Q."/>
            <person name="Xin Y.-H."/>
        </authorList>
    </citation>
    <scope>NUCLEOTIDE SEQUENCE [LARGE SCALE GENOMIC DNA]</scope>
    <source>
        <strain evidence="3 4">KACC 18501</strain>
    </source>
</reference>
<evidence type="ECO:0000313" key="4">
    <source>
        <dbReference type="Proteomes" id="UP001363010"/>
    </source>
</evidence>
<dbReference type="RefSeq" id="WP_340362586.1">
    <property type="nucleotide sequence ID" value="NZ_JBBKZV010000002.1"/>
</dbReference>
<feature type="coiled-coil region" evidence="1">
    <location>
        <begin position="149"/>
        <end position="189"/>
    </location>
</feature>
<dbReference type="Pfam" id="PF13643">
    <property type="entry name" value="DUF4145"/>
    <property type="match status" value="1"/>
</dbReference>
<sequence length="428" mass="47508">MATMASSSNFAFLSEHSQLLAELGASAERLFPFEPASCVVKLRLLAEAITQDIAARIGVTLSQPTQAELLRAVDMRLGMDAQVRQLFHLLRRTGNLAAHEVEHRIGFREGLDAIKVAREISVWFHRSFGKNPDFKAGPFVMPDDPSRRLSELQQQIQHLDAQLQDAQTVQAAQARAAELLEEHAAHERAMAQRAHEEKRHLSAACRRGQPRVVQLQAEFDAQLEKDRVRAGEESVSKFANRAAEAAKKVQIDEATTRQIIDLQLMEAGWEADTIQLTYSRGVQPERGKNKAIAEWPIKGRQAADYVLFAGLTPVAAVEANVRTSMSPGKFHRRNAMHVGSCKEQITSPLGGLQVERTLGRTAKVATSSCPSSIPAMVTRRSSNWPNSAVRGTEMFGNHRIHQDRFRDFIRRMGSSTSLPEVGRQRSSG</sequence>
<evidence type="ECO:0000313" key="3">
    <source>
        <dbReference type="EMBL" id="MEJ8821543.1"/>
    </source>
</evidence>
<dbReference type="Gene3D" id="3.90.1570.30">
    <property type="match status" value="1"/>
</dbReference>
<organism evidence="3 4">
    <name type="scientific">Variovorax humicola</name>
    <dbReference type="NCBI Taxonomy" id="1769758"/>
    <lineage>
        <taxon>Bacteria</taxon>
        <taxon>Pseudomonadati</taxon>
        <taxon>Pseudomonadota</taxon>
        <taxon>Betaproteobacteria</taxon>
        <taxon>Burkholderiales</taxon>
        <taxon>Comamonadaceae</taxon>
        <taxon>Variovorax</taxon>
    </lineage>
</organism>
<keyword evidence="4" id="KW-1185">Reference proteome</keyword>
<feature type="domain" description="DUF4145" evidence="2">
    <location>
        <begin position="27"/>
        <end position="109"/>
    </location>
</feature>
<dbReference type="InterPro" id="IPR025285">
    <property type="entry name" value="DUF4145"/>
</dbReference>
<name>A0ABU8VUU0_9BURK</name>
<dbReference type="Proteomes" id="UP001363010">
    <property type="component" value="Unassembled WGS sequence"/>
</dbReference>